<keyword evidence="4" id="KW-0862">Zinc</keyword>
<evidence type="ECO:0000256" key="4">
    <source>
        <dbReference type="ARBA" id="ARBA00022833"/>
    </source>
</evidence>
<feature type="domain" description="C2H2-type" evidence="6">
    <location>
        <begin position="369"/>
        <end position="393"/>
    </location>
</feature>
<sequence length="393" mass="44719">MGPHKCFALRQLLHTITPKKLLLLDDENVDWLPRLRNIHPADVVQSIILAVRASETEADRLQRTAWIRCWLMPFDDQRTWKFYRVTEIPTLHGCNEALNRITSALKRFTEDGSEPYHAWIVRGSAVYACMLAKITVNEAEEPKVIYVAMWTTQPLFAVSYLKKIHWCIQEVVQLAIRSDVFKIGEIRASPEMAFKTALSTLRTVEKVAALAKGKRYHTANQQPQESLAVGSHGEQVPSVPGFTADAEQFASKQPANFSCPECWEDFNSQQDQERHYSHVHLGKMKKQHFCSYCPYWNFTRSTLETHIQSHRADGSSSSKVSSTQPAIETALNEESAFRPMHTCRPCGECFPTGPLLLRHQEHCSSIQQISCQYCGLLVPDKSTLDNHVLLHTT</sequence>
<dbReference type="InterPro" id="IPR036236">
    <property type="entry name" value="Znf_C2H2_sf"/>
</dbReference>
<protein>
    <recommendedName>
        <fullName evidence="6">C2H2-type domain-containing protein</fullName>
    </recommendedName>
</protein>
<keyword evidence="8" id="KW-1185">Reference proteome</keyword>
<name>A0AAQ4DBZ1_AMBAM</name>
<dbReference type="Proteomes" id="UP001321473">
    <property type="component" value="Unassembled WGS sequence"/>
</dbReference>
<evidence type="ECO:0000256" key="5">
    <source>
        <dbReference type="PROSITE-ProRule" id="PRU00042"/>
    </source>
</evidence>
<dbReference type="SUPFAM" id="SSF57667">
    <property type="entry name" value="beta-beta-alpha zinc fingers"/>
    <property type="match status" value="1"/>
</dbReference>
<dbReference type="GO" id="GO:0008270">
    <property type="term" value="F:zinc ion binding"/>
    <property type="evidence" value="ECO:0007669"/>
    <property type="project" value="UniProtKB-KW"/>
</dbReference>
<evidence type="ECO:0000313" key="8">
    <source>
        <dbReference type="Proteomes" id="UP001321473"/>
    </source>
</evidence>
<gene>
    <name evidence="7" type="ORF">V5799_028752</name>
</gene>
<dbReference type="AlphaFoldDB" id="A0AAQ4DBZ1"/>
<dbReference type="PANTHER" id="PTHR24379:SF121">
    <property type="entry name" value="C2H2-TYPE DOMAIN-CONTAINING PROTEIN"/>
    <property type="match status" value="1"/>
</dbReference>
<keyword evidence="3 5" id="KW-0863">Zinc-finger</keyword>
<dbReference type="PANTHER" id="PTHR24379">
    <property type="entry name" value="KRAB AND ZINC FINGER DOMAIN-CONTAINING"/>
    <property type="match status" value="1"/>
</dbReference>
<dbReference type="EMBL" id="JARKHS020032476">
    <property type="protein sequence ID" value="KAK8759981.1"/>
    <property type="molecule type" value="Genomic_DNA"/>
</dbReference>
<evidence type="ECO:0000256" key="1">
    <source>
        <dbReference type="ARBA" id="ARBA00022723"/>
    </source>
</evidence>
<dbReference type="SMART" id="SM00355">
    <property type="entry name" value="ZnF_C2H2"/>
    <property type="match status" value="4"/>
</dbReference>
<evidence type="ECO:0000313" key="7">
    <source>
        <dbReference type="EMBL" id="KAK8759981.1"/>
    </source>
</evidence>
<keyword evidence="2" id="KW-0677">Repeat</keyword>
<dbReference type="PROSITE" id="PS00028">
    <property type="entry name" value="ZINC_FINGER_C2H2_1"/>
    <property type="match status" value="2"/>
</dbReference>
<dbReference type="PROSITE" id="PS50157">
    <property type="entry name" value="ZINC_FINGER_C2H2_2"/>
    <property type="match status" value="2"/>
</dbReference>
<proteinExistence type="predicted"/>
<accession>A0AAQ4DBZ1</accession>
<evidence type="ECO:0000256" key="3">
    <source>
        <dbReference type="ARBA" id="ARBA00022771"/>
    </source>
</evidence>
<evidence type="ECO:0000256" key="2">
    <source>
        <dbReference type="ARBA" id="ARBA00022737"/>
    </source>
</evidence>
<dbReference type="Gene3D" id="3.30.160.60">
    <property type="entry name" value="Classic Zinc Finger"/>
    <property type="match status" value="2"/>
</dbReference>
<organism evidence="7 8">
    <name type="scientific">Amblyomma americanum</name>
    <name type="common">Lone star tick</name>
    <dbReference type="NCBI Taxonomy" id="6943"/>
    <lineage>
        <taxon>Eukaryota</taxon>
        <taxon>Metazoa</taxon>
        <taxon>Ecdysozoa</taxon>
        <taxon>Arthropoda</taxon>
        <taxon>Chelicerata</taxon>
        <taxon>Arachnida</taxon>
        <taxon>Acari</taxon>
        <taxon>Parasitiformes</taxon>
        <taxon>Ixodida</taxon>
        <taxon>Ixodoidea</taxon>
        <taxon>Ixodidae</taxon>
        <taxon>Amblyomminae</taxon>
        <taxon>Amblyomma</taxon>
    </lineage>
</organism>
<comment type="caution">
    <text evidence="7">The sequence shown here is derived from an EMBL/GenBank/DDBJ whole genome shotgun (WGS) entry which is preliminary data.</text>
</comment>
<keyword evidence="1" id="KW-0479">Metal-binding</keyword>
<dbReference type="InterPro" id="IPR013087">
    <property type="entry name" value="Znf_C2H2_type"/>
</dbReference>
<reference evidence="7 8" key="1">
    <citation type="journal article" date="2023" name="Arcadia Sci">
        <title>De novo assembly of a long-read Amblyomma americanum tick genome.</title>
        <authorList>
            <person name="Chou S."/>
            <person name="Poskanzer K.E."/>
            <person name="Rollins M."/>
            <person name="Thuy-Boun P.S."/>
        </authorList>
    </citation>
    <scope>NUCLEOTIDE SEQUENCE [LARGE SCALE GENOMIC DNA]</scope>
    <source>
        <strain evidence="7">F_SG_1</strain>
        <tissue evidence="7">Salivary glands</tissue>
    </source>
</reference>
<feature type="domain" description="C2H2-type" evidence="6">
    <location>
        <begin position="257"/>
        <end position="285"/>
    </location>
</feature>
<evidence type="ECO:0000259" key="6">
    <source>
        <dbReference type="PROSITE" id="PS50157"/>
    </source>
</evidence>